<sequence>MSNNMNYNPGPPPVGPISQNGPPGPNLQNPAIDLRPMEELLQVPTYGIGDAIVVHPVLACQFKLKIGLFNLVIAISFHGFENDDPHSYIRRTTNLCNVITNFQQKFGETFNEVWHRFKDLLNKCPHYSFSLVHQIDTFYNGLNQLDQDSLNSAAGGNLLTRNTQEALTIIENKSKAQTSRNKPQVSSASESCETCGGLHPYYEYPAVGGFTQGDVYATTGSYNTGGRKWKKNEDFNDEVHITSPSSTAHVPPPGIQPVSPPKPKEDPKPNPHQPKIPYPSRLDKTKLLNKNDVQVSKVLKDLLKGKAKLEELANTPINAEFYAILLNLNKVLKKLRDPKKFLILCVLQDLEVCNSLADSGASINLMPLLIYEKLRIGPLKPTQMILELANRSVTYLMGAELFFEAGRFLLTLAGAEDGSFMVTPFKVLALSVEFDFKIDLIVFGPDTGKVTSCLDFWWNALGLRGLVYPLAPYGKWCRAQFVLWHNRITLVTP</sequence>
<evidence type="ECO:0000256" key="1">
    <source>
        <dbReference type="SAM" id="MobiDB-lite"/>
    </source>
</evidence>
<dbReference type="EMBL" id="BKCJ010062203">
    <property type="protein sequence ID" value="GEW52834.1"/>
    <property type="molecule type" value="Genomic_DNA"/>
</dbReference>
<keyword evidence="3" id="KW-0548">Nucleotidyltransferase</keyword>
<feature type="region of interest" description="Disordered" evidence="1">
    <location>
        <begin position="239"/>
        <end position="281"/>
    </location>
</feature>
<dbReference type="GO" id="GO:0003964">
    <property type="term" value="F:RNA-directed DNA polymerase activity"/>
    <property type="evidence" value="ECO:0007669"/>
    <property type="project" value="UniProtKB-KW"/>
</dbReference>
<name>A0A699GVM4_TANCI</name>
<dbReference type="PANTHER" id="PTHR33067">
    <property type="entry name" value="RNA-DIRECTED DNA POLYMERASE-RELATED"/>
    <property type="match status" value="1"/>
</dbReference>
<proteinExistence type="predicted"/>
<feature type="domain" description="Retrotransposon gag" evidence="2">
    <location>
        <begin position="91"/>
        <end position="144"/>
    </location>
</feature>
<keyword evidence="3" id="KW-0695">RNA-directed DNA polymerase</keyword>
<gene>
    <name evidence="3" type="ORF">Tci_224810</name>
</gene>
<reference evidence="3" key="1">
    <citation type="journal article" date="2019" name="Sci. Rep.">
        <title>Draft genome of Tanacetum cinerariifolium, the natural source of mosquito coil.</title>
        <authorList>
            <person name="Yamashiro T."/>
            <person name="Shiraishi A."/>
            <person name="Satake H."/>
            <person name="Nakayama K."/>
        </authorList>
    </citation>
    <scope>NUCLEOTIDE SEQUENCE</scope>
</reference>
<dbReference type="InterPro" id="IPR005162">
    <property type="entry name" value="Retrotrans_gag_dom"/>
</dbReference>
<dbReference type="Pfam" id="PF03732">
    <property type="entry name" value="Retrotrans_gag"/>
    <property type="match status" value="1"/>
</dbReference>
<dbReference type="AlphaFoldDB" id="A0A699GVM4"/>
<dbReference type="PANTHER" id="PTHR33067:SF9">
    <property type="entry name" value="RNA-DIRECTED DNA POLYMERASE"/>
    <property type="match status" value="1"/>
</dbReference>
<feature type="region of interest" description="Disordered" evidence="1">
    <location>
        <begin position="1"/>
        <end position="30"/>
    </location>
</feature>
<comment type="caution">
    <text evidence="3">The sequence shown here is derived from an EMBL/GenBank/DDBJ whole genome shotgun (WGS) entry which is preliminary data.</text>
</comment>
<keyword evidence="3" id="KW-0808">Transferase</keyword>
<evidence type="ECO:0000313" key="3">
    <source>
        <dbReference type="EMBL" id="GEW52834.1"/>
    </source>
</evidence>
<protein>
    <submittedName>
        <fullName evidence="3">Reverse transcriptase domain-containing protein</fullName>
    </submittedName>
</protein>
<accession>A0A699GVM4</accession>
<organism evidence="3">
    <name type="scientific">Tanacetum cinerariifolium</name>
    <name type="common">Dalmatian daisy</name>
    <name type="synonym">Chrysanthemum cinerariifolium</name>
    <dbReference type="NCBI Taxonomy" id="118510"/>
    <lineage>
        <taxon>Eukaryota</taxon>
        <taxon>Viridiplantae</taxon>
        <taxon>Streptophyta</taxon>
        <taxon>Embryophyta</taxon>
        <taxon>Tracheophyta</taxon>
        <taxon>Spermatophyta</taxon>
        <taxon>Magnoliopsida</taxon>
        <taxon>eudicotyledons</taxon>
        <taxon>Gunneridae</taxon>
        <taxon>Pentapetalae</taxon>
        <taxon>asterids</taxon>
        <taxon>campanulids</taxon>
        <taxon>Asterales</taxon>
        <taxon>Asteraceae</taxon>
        <taxon>Asteroideae</taxon>
        <taxon>Anthemideae</taxon>
        <taxon>Anthemidinae</taxon>
        <taxon>Tanacetum</taxon>
    </lineage>
</organism>
<evidence type="ECO:0000259" key="2">
    <source>
        <dbReference type="Pfam" id="PF03732"/>
    </source>
</evidence>
<feature type="compositionally biased region" description="Pro residues" evidence="1">
    <location>
        <begin position="250"/>
        <end position="261"/>
    </location>
</feature>